<organism evidence="1 2">
    <name type="scientific">Neisseria lactamica ATCC 23970</name>
    <dbReference type="NCBI Taxonomy" id="546265"/>
    <lineage>
        <taxon>Bacteria</taxon>
        <taxon>Pseudomonadati</taxon>
        <taxon>Pseudomonadota</taxon>
        <taxon>Betaproteobacteria</taxon>
        <taxon>Neisseriales</taxon>
        <taxon>Neisseriaceae</taxon>
        <taxon>Neisseria</taxon>
    </lineage>
</organism>
<name>D0W9E5_NEILA</name>
<sequence>MQGFSFLHPGRLVAAPCVGRSVAITPFWRFEAVMPAARPRCFQTA</sequence>
<evidence type="ECO:0000313" key="1">
    <source>
        <dbReference type="EMBL" id="EEZ75740.1"/>
    </source>
</evidence>
<reference evidence="1 2" key="1">
    <citation type="submission" date="2009-10" db="EMBL/GenBank/DDBJ databases">
        <authorList>
            <person name="Weinstock G."/>
            <person name="Sodergren E."/>
            <person name="Clifton S."/>
            <person name="Fulton L."/>
            <person name="Fulton B."/>
            <person name="Courtney L."/>
            <person name="Fronick C."/>
            <person name="Harrison M."/>
            <person name="Strong C."/>
            <person name="Farmer C."/>
            <person name="Delahaunty K."/>
            <person name="Markovic C."/>
            <person name="Hall O."/>
            <person name="Minx P."/>
            <person name="Tomlinson C."/>
            <person name="Mitreva M."/>
            <person name="Nelson J."/>
            <person name="Hou S."/>
            <person name="Wollam A."/>
            <person name="Pepin K.H."/>
            <person name="Johnson M."/>
            <person name="Bhonagiri V."/>
            <person name="Nash W.E."/>
            <person name="Warren W."/>
            <person name="Chinwalla A."/>
            <person name="Mardis E.R."/>
            <person name="Wilson R.K."/>
        </authorList>
    </citation>
    <scope>NUCLEOTIDE SEQUENCE [LARGE SCALE GENOMIC DNA]</scope>
    <source>
        <strain evidence="1 2">ATCC 23970</strain>
    </source>
</reference>
<dbReference type="EMBL" id="ACEQ02000012">
    <property type="protein sequence ID" value="EEZ75740.1"/>
    <property type="molecule type" value="Genomic_DNA"/>
</dbReference>
<proteinExistence type="predicted"/>
<evidence type="ECO:0000313" key="2">
    <source>
        <dbReference type="Proteomes" id="UP000003843"/>
    </source>
</evidence>
<dbReference type="Proteomes" id="UP000003843">
    <property type="component" value="Unassembled WGS sequence"/>
</dbReference>
<comment type="caution">
    <text evidence="1">The sequence shown here is derived from an EMBL/GenBank/DDBJ whole genome shotgun (WGS) entry which is preliminary data.</text>
</comment>
<protein>
    <submittedName>
        <fullName evidence="1">Uncharacterized protein</fullName>
    </submittedName>
</protein>
<accession>D0W9E5</accession>
<gene>
    <name evidence="1" type="ORF">NEILACOT_04155</name>
</gene>
<dbReference type="AlphaFoldDB" id="D0W9E5"/>